<accession>A0A2Z4Q4K4</accession>
<sequence length="512" mass="56039">MAITPKLAEELDKKLQADLAKDSRLGKPKRYLDGDHDDAYMPKGAKKEYQHLAKRAVTNWLPLVSETFARDLFVEGYRTPKSTDDEKAWQHWQRNGLDARQSIAIRGALDYGASYVLVLPGDNGPVIKPLSPLRSMAWYADEDDEWPVQAVRLLGKTADGKGRLLEVYEGNDVITFEVTEDGKYKQKAAESHTLGHVPWVRFRDRLDGQARGLIAPLIPLQDRVNEISFATLIAIQYASFRQRWATGLAIPVDDDPESPTFGQPVEAFSAAVDRLWVTDAHEAKFGDFAQTELSGHHTAYTNAVKTLAAIGQISPNVMMGDLVNVSGEALLNMQHATRRKRAELETIFGESWEQVFRLAARANGDDEPSADAQVRWRDADGTNLAATVDALGKMAQMLNVPTEALWEKVPGITEQDLQRWRELAAVDPITALTAELERQSTLPGETPAAPAASEQDPTKVKAKADAFGALVRAGVSGESAAAQAGLEGVELTGAVPVSLRLPESEATVLEDA</sequence>
<reference evidence="3" key="1">
    <citation type="submission" date="2018-04" db="EMBL/GenBank/DDBJ databases">
        <authorList>
            <person name="Go L.Y."/>
            <person name="Mitchell J.A."/>
        </authorList>
    </citation>
    <scope>NUCLEOTIDE SEQUENCE [LARGE SCALE GENOMIC DNA]</scope>
</reference>
<evidence type="ECO:0000313" key="2">
    <source>
        <dbReference type="EMBL" id="AWY04840.1"/>
    </source>
</evidence>
<organism evidence="2 3">
    <name type="scientific">Microbacterium phage Floof</name>
    <dbReference type="NCBI Taxonomy" id="2201433"/>
    <lineage>
        <taxon>Viruses</taxon>
        <taxon>Duplodnaviria</taxon>
        <taxon>Heunggongvirae</taxon>
        <taxon>Uroviricota</taxon>
        <taxon>Caudoviricetes</taxon>
        <taxon>Casidaviridae</taxon>
        <taxon>Percivalvirus</taxon>
        <taxon>Percivalvirus floof</taxon>
    </lineage>
</organism>
<dbReference type="Proteomes" id="UP000251585">
    <property type="component" value="Segment"/>
</dbReference>
<dbReference type="Pfam" id="PF05133">
    <property type="entry name" value="SPP1_portal"/>
    <property type="match status" value="1"/>
</dbReference>
<evidence type="ECO:0000256" key="1">
    <source>
        <dbReference type="SAM" id="MobiDB-lite"/>
    </source>
</evidence>
<keyword evidence="3" id="KW-1185">Reference proteome</keyword>
<dbReference type="EMBL" id="MH271298">
    <property type="protein sequence ID" value="AWY04840.1"/>
    <property type="molecule type" value="Genomic_DNA"/>
</dbReference>
<gene>
    <name evidence="2" type="primary">3</name>
    <name evidence="2" type="ORF">PBI_FLOOF_3</name>
</gene>
<feature type="region of interest" description="Disordered" evidence="1">
    <location>
        <begin position="436"/>
        <end position="460"/>
    </location>
</feature>
<dbReference type="InterPro" id="IPR021145">
    <property type="entry name" value="Portal_protein_SPP1_Gp6-like"/>
</dbReference>
<protein>
    <submittedName>
        <fullName evidence="2">Portal protein</fullName>
    </submittedName>
</protein>
<name>A0A2Z4Q4K4_9CAUD</name>
<proteinExistence type="predicted"/>
<evidence type="ECO:0000313" key="3">
    <source>
        <dbReference type="Proteomes" id="UP000251585"/>
    </source>
</evidence>